<dbReference type="SUPFAM" id="SSF55248">
    <property type="entry name" value="PCD-like"/>
    <property type="match status" value="1"/>
</dbReference>
<feature type="non-terminal residue" evidence="6">
    <location>
        <position position="1"/>
    </location>
</feature>
<evidence type="ECO:0000256" key="4">
    <source>
        <dbReference type="ARBA" id="ARBA00023239"/>
    </source>
</evidence>
<dbReference type="InterPro" id="IPR036428">
    <property type="entry name" value="PCD_sf"/>
</dbReference>
<evidence type="ECO:0000256" key="2">
    <source>
        <dbReference type="ARBA" id="ARBA00006472"/>
    </source>
</evidence>
<dbReference type="GeneID" id="54576136"/>
<dbReference type="Gene3D" id="3.30.1360.20">
    <property type="entry name" value="Transcriptional coactivator/pterin dehydratase"/>
    <property type="match status" value="1"/>
</dbReference>
<reference evidence="6" key="1">
    <citation type="journal article" date="2020" name="Stud. Mycol.">
        <title>101 Dothideomycetes genomes: a test case for predicting lifestyles and emergence of pathogens.</title>
        <authorList>
            <person name="Haridas S."/>
            <person name="Albert R."/>
            <person name="Binder M."/>
            <person name="Bloem J."/>
            <person name="Labutti K."/>
            <person name="Salamov A."/>
            <person name="Andreopoulos B."/>
            <person name="Baker S."/>
            <person name="Barry K."/>
            <person name="Bills G."/>
            <person name="Bluhm B."/>
            <person name="Cannon C."/>
            <person name="Castanera R."/>
            <person name="Culley D."/>
            <person name="Daum C."/>
            <person name="Ezra D."/>
            <person name="Gonzalez J."/>
            <person name="Henrissat B."/>
            <person name="Kuo A."/>
            <person name="Liang C."/>
            <person name="Lipzen A."/>
            <person name="Lutzoni F."/>
            <person name="Magnuson J."/>
            <person name="Mondo S."/>
            <person name="Nolan M."/>
            <person name="Ohm R."/>
            <person name="Pangilinan J."/>
            <person name="Park H.-J."/>
            <person name="Ramirez L."/>
            <person name="Alfaro M."/>
            <person name="Sun H."/>
            <person name="Tritt A."/>
            <person name="Yoshinaga Y."/>
            <person name="Zwiers L.-H."/>
            <person name="Turgeon B."/>
            <person name="Goodwin S."/>
            <person name="Spatafora J."/>
            <person name="Crous P."/>
            <person name="Grigoriev I."/>
        </authorList>
    </citation>
    <scope>NUCLEOTIDE SEQUENCE</scope>
    <source>
        <strain evidence="6">CBS 122368</strain>
    </source>
</reference>
<organism evidence="6 7">
    <name type="scientific">Trematosphaeria pertusa</name>
    <dbReference type="NCBI Taxonomy" id="390896"/>
    <lineage>
        <taxon>Eukaryota</taxon>
        <taxon>Fungi</taxon>
        <taxon>Dikarya</taxon>
        <taxon>Ascomycota</taxon>
        <taxon>Pezizomycotina</taxon>
        <taxon>Dothideomycetes</taxon>
        <taxon>Pleosporomycetidae</taxon>
        <taxon>Pleosporales</taxon>
        <taxon>Massarineae</taxon>
        <taxon>Trematosphaeriaceae</taxon>
        <taxon>Trematosphaeria</taxon>
    </lineage>
</organism>
<comment type="similarity">
    <text evidence="2">Belongs to the pterin-4-alpha-carbinolamine dehydratase family.</text>
</comment>
<evidence type="ECO:0000256" key="1">
    <source>
        <dbReference type="ARBA" id="ARBA00001554"/>
    </source>
</evidence>
<dbReference type="EMBL" id="ML987203">
    <property type="protein sequence ID" value="KAF2244468.1"/>
    <property type="molecule type" value="Genomic_DNA"/>
</dbReference>
<comment type="catalytic activity">
    <reaction evidence="1">
        <text>(4aS,6R)-4a-hydroxy-L-erythro-5,6,7,8-tetrahydrobiopterin = (6R)-L-erythro-6,7-dihydrobiopterin + H2O</text>
        <dbReference type="Rhea" id="RHEA:11920"/>
        <dbReference type="ChEBI" id="CHEBI:15377"/>
        <dbReference type="ChEBI" id="CHEBI:15642"/>
        <dbReference type="ChEBI" id="CHEBI:43120"/>
        <dbReference type="EC" id="4.2.1.96"/>
    </reaction>
</comment>
<dbReference type="RefSeq" id="XP_033679472.1">
    <property type="nucleotide sequence ID" value="XM_033822806.1"/>
</dbReference>
<dbReference type="OrthoDB" id="277398at2759"/>
<dbReference type="GO" id="GO:0006729">
    <property type="term" value="P:tetrahydrobiopterin biosynthetic process"/>
    <property type="evidence" value="ECO:0007669"/>
    <property type="project" value="InterPro"/>
</dbReference>
<dbReference type="Pfam" id="PF01329">
    <property type="entry name" value="Pterin_4a"/>
    <property type="match status" value="1"/>
</dbReference>
<dbReference type="AlphaFoldDB" id="A0A6A6I391"/>
<keyword evidence="7" id="KW-1185">Reference proteome</keyword>
<dbReference type="EC" id="4.2.1.96" evidence="3"/>
<dbReference type="InterPro" id="IPR001533">
    <property type="entry name" value="Pterin_deHydtase"/>
</dbReference>
<dbReference type="PANTHER" id="PTHR12599:SF0">
    <property type="entry name" value="PTERIN-4-ALPHA-CARBINOLAMINE DEHYDRATASE"/>
    <property type="match status" value="1"/>
</dbReference>
<protein>
    <recommendedName>
        <fullName evidence="3">4a-hydroxytetrahydrobiopterin dehydratase</fullName>
        <ecNumber evidence="3">4.2.1.96</ecNumber>
    </recommendedName>
    <alternativeName>
        <fullName evidence="5">4-alpha-hydroxy-tetrahydropterin dehydratase</fullName>
    </alternativeName>
</protein>
<proteinExistence type="inferred from homology"/>
<gene>
    <name evidence="6" type="ORF">BU26DRAFT_401741</name>
</gene>
<feature type="non-terminal residue" evidence="6">
    <location>
        <position position="105"/>
    </location>
</feature>
<evidence type="ECO:0000313" key="6">
    <source>
        <dbReference type="EMBL" id="KAF2244468.1"/>
    </source>
</evidence>
<accession>A0A6A6I391</accession>
<dbReference type="PANTHER" id="PTHR12599">
    <property type="entry name" value="PTERIN-4-ALPHA-CARBINOLAMINE DEHYDRATASE"/>
    <property type="match status" value="1"/>
</dbReference>
<evidence type="ECO:0000256" key="3">
    <source>
        <dbReference type="ARBA" id="ARBA00013252"/>
    </source>
</evidence>
<name>A0A6A6I391_9PLEO</name>
<dbReference type="CDD" id="cd00488">
    <property type="entry name" value="PCD_DCoH"/>
    <property type="match status" value="1"/>
</dbReference>
<evidence type="ECO:0000256" key="5">
    <source>
        <dbReference type="ARBA" id="ARBA00030497"/>
    </source>
</evidence>
<dbReference type="GO" id="GO:0008124">
    <property type="term" value="F:4-alpha-hydroxytetrahydrobiopterin dehydratase activity"/>
    <property type="evidence" value="ECO:0007669"/>
    <property type="project" value="UniProtKB-EC"/>
</dbReference>
<keyword evidence="4" id="KW-0456">Lyase</keyword>
<sequence length="105" mass="11986">APKIIFAADQPIELPSRLRRLSAWGITTSKMGIVREFAFPTFSAAWRFMSLVADECKAKRHHPSWHNLYNKVTIEWTTHKPKGLSLKDVEMAEFCDKAADEIGLQ</sequence>
<evidence type="ECO:0000313" key="7">
    <source>
        <dbReference type="Proteomes" id="UP000800094"/>
    </source>
</evidence>
<dbReference type="Proteomes" id="UP000800094">
    <property type="component" value="Unassembled WGS sequence"/>
</dbReference>